<dbReference type="SMART" id="SM00928">
    <property type="entry name" value="NADH_4Fe-4S"/>
    <property type="match status" value="1"/>
</dbReference>
<sequence>YFLSFTQAESCGKCTPCRMGTLEMLRLLDKIKSGNGEEGDIEKLQEMAVTVKEGSLCGLGQTAPNPVLTTIRYFRDEYEAHIRDKICPAEVCKDLIKYTIVPEKCIGCGACLRICPANAITGKKNEVHVILDELCIKCGACFEVCPPTAKAVDKIPAFHGGGH</sequence>
<dbReference type="InterPro" id="IPR037207">
    <property type="entry name" value="Nuop51_4Fe4S-bd_sf"/>
</dbReference>
<keyword evidence="3" id="KW-0411">Iron-sulfur</keyword>
<dbReference type="PANTHER" id="PTHR43578">
    <property type="entry name" value="NADH-QUINONE OXIDOREDUCTASE SUBUNIT F"/>
    <property type="match status" value="1"/>
</dbReference>
<feature type="domain" description="4Fe-4S ferredoxin-type" evidence="4">
    <location>
        <begin position="96"/>
        <end position="125"/>
    </location>
</feature>
<dbReference type="PROSITE" id="PS00198">
    <property type="entry name" value="4FE4S_FER_1"/>
    <property type="match status" value="2"/>
</dbReference>
<dbReference type="InterPro" id="IPR001949">
    <property type="entry name" value="NADH-UbQ_OxRdtase_51kDa_CS"/>
</dbReference>
<dbReference type="AlphaFoldDB" id="X1GIN3"/>
<gene>
    <name evidence="5" type="ORF">S03H2_23394</name>
</gene>
<organism evidence="5">
    <name type="scientific">marine sediment metagenome</name>
    <dbReference type="NCBI Taxonomy" id="412755"/>
    <lineage>
        <taxon>unclassified sequences</taxon>
        <taxon>metagenomes</taxon>
        <taxon>ecological metagenomes</taxon>
    </lineage>
</organism>
<dbReference type="Gene3D" id="1.20.1440.230">
    <property type="entry name" value="NADH-ubiquinone oxidoreductase 51kDa subunit, iron-sulphur binding domain"/>
    <property type="match status" value="1"/>
</dbReference>
<dbReference type="GO" id="GO:0051539">
    <property type="term" value="F:4 iron, 4 sulfur cluster binding"/>
    <property type="evidence" value="ECO:0007669"/>
    <property type="project" value="InterPro"/>
</dbReference>
<evidence type="ECO:0000313" key="5">
    <source>
        <dbReference type="EMBL" id="GAH44710.1"/>
    </source>
</evidence>
<accession>X1GIN3</accession>
<dbReference type="FunFam" id="1.20.1440.230:FF:000001">
    <property type="entry name" value="Mitochondrial NADH dehydrogenase flavoprotein 1"/>
    <property type="match status" value="1"/>
</dbReference>
<dbReference type="SUPFAM" id="SSF140490">
    <property type="entry name" value="Nqo1C-terminal domain-like"/>
    <property type="match status" value="1"/>
</dbReference>
<dbReference type="PROSITE" id="PS00645">
    <property type="entry name" value="COMPLEX1_51K_2"/>
    <property type="match status" value="1"/>
</dbReference>
<keyword evidence="2" id="KW-0408">Iron</keyword>
<comment type="caution">
    <text evidence="5">The sequence shown here is derived from an EMBL/GenBank/DDBJ whole genome shotgun (WGS) entry which is preliminary data.</text>
</comment>
<dbReference type="InterPro" id="IPR017896">
    <property type="entry name" value="4Fe4S_Fe-S-bd"/>
</dbReference>
<proteinExistence type="predicted"/>
<dbReference type="InterPro" id="IPR019575">
    <property type="entry name" value="Nuop51_4Fe4S-bd"/>
</dbReference>
<dbReference type="Pfam" id="PF14697">
    <property type="entry name" value="Fer4_21"/>
    <property type="match status" value="1"/>
</dbReference>
<dbReference type="GO" id="GO:0046872">
    <property type="term" value="F:metal ion binding"/>
    <property type="evidence" value="ECO:0007669"/>
    <property type="project" value="UniProtKB-KW"/>
</dbReference>
<name>X1GIN3_9ZZZZ</name>
<protein>
    <recommendedName>
        <fullName evidence="4">4Fe-4S ferredoxin-type domain-containing protein</fullName>
    </recommendedName>
</protein>
<evidence type="ECO:0000256" key="2">
    <source>
        <dbReference type="ARBA" id="ARBA00023004"/>
    </source>
</evidence>
<evidence type="ECO:0000259" key="4">
    <source>
        <dbReference type="PROSITE" id="PS51379"/>
    </source>
</evidence>
<dbReference type="GO" id="GO:0010181">
    <property type="term" value="F:FMN binding"/>
    <property type="evidence" value="ECO:0007669"/>
    <property type="project" value="InterPro"/>
</dbReference>
<dbReference type="SUPFAM" id="SSF54862">
    <property type="entry name" value="4Fe-4S ferredoxins"/>
    <property type="match status" value="1"/>
</dbReference>
<keyword evidence="1" id="KW-0479">Metal-binding</keyword>
<dbReference type="EMBL" id="BARU01012772">
    <property type="protein sequence ID" value="GAH44710.1"/>
    <property type="molecule type" value="Genomic_DNA"/>
</dbReference>
<reference evidence="5" key="1">
    <citation type="journal article" date="2014" name="Front. Microbiol.">
        <title>High frequency of phylogenetically diverse reductive dehalogenase-homologous genes in deep subseafloor sedimentary metagenomes.</title>
        <authorList>
            <person name="Kawai M."/>
            <person name="Futagami T."/>
            <person name="Toyoda A."/>
            <person name="Takaki Y."/>
            <person name="Nishi S."/>
            <person name="Hori S."/>
            <person name="Arai W."/>
            <person name="Tsubouchi T."/>
            <person name="Morono Y."/>
            <person name="Uchiyama I."/>
            <person name="Ito T."/>
            <person name="Fujiyama A."/>
            <person name="Inagaki F."/>
            <person name="Takami H."/>
        </authorList>
    </citation>
    <scope>NUCLEOTIDE SEQUENCE</scope>
    <source>
        <strain evidence="5">Expedition CK06-06</strain>
    </source>
</reference>
<evidence type="ECO:0000256" key="1">
    <source>
        <dbReference type="ARBA" id="ARBA00022723"/>
    </source>
</evidence>
<dbReference type="InterPro" id="IPR017900">
    <property type="entry name" value="4Fe4S_Fe_S_CS"/>
</dbReference>
<feature type="domain" description="4Fe-4S ferredoxin-type" evidence="4">
    <location>
        <begin position="126"/>
        <end position="155"/>
    </location>
</feature>
<dbReference type="PROSITE" id="PS51379">
    <property type="entry name" value="4FE4S_FER_2"/>
    <property type="match status" value="2"/>
</dbReference>
<dbReference type="GO" id="GO:0008137">
    <property type="term" value="F:NADH dehydrogenase (ubiquinone) activity"/>
    <property type="evidence" value="ECO:0007669"/>
    <property type="project" value="InterPro"/>
</dbReference>
<dbReference type="Pfam" id="PF10589">
    <property type="entry name" value="NADH_4Fe-4S"/>
    <property type="match status" value="1"/>
</dbReference>
<feature type="non-terminal residue" evidence="5">
    <location>
        <position position="1"/>
    </location>
</feature>
<dbReference type="PANTHER" id="PTHR43578:SF3">
    <property type="entry name" value="NADH-QUINONE OXIDOREDUCTASE SUBUNIT F"/>
    <property type="match status" value="1"/>
</dbReference>
<evidence type="ECO:0000256" key="3">
    <source>
        <dbReference type="ARBA" id="ARBA00023014"/>
    </source>
</evidence>
<dbReference type="Gene3D" id="3.30.70.20">
    <property type="match status" value="1"/>
</dbReference>